<feature type="domain" description="Mop" evidence="11">
    <location>
        <begin position="299"/>
        <end position="364"/>
    </location>
</feature>
<keyword evidence="3 9" id="KW-0500">Molybdenum</keyword>
<dbReference type="GO" id="GO:0015098">
    <property type="term" value="F:molybdate ion transmembrane transporter activity"/>
    <property type="evidence" value="ECO:0007669"/>
    <property type="project" value="InterPro"/>
</dbReference>
<dbReference type="GO" id="GO:0005524">
    <property type="term" value="F:ATP binding"/>
    <property type="evidence" value="ECO:0007669"/>
    <property type="project" value="UniProtKB-KW"/>
</dbReference>
<evidence type="ECO:0000313" key="13">
    <source>
        <dbReference type="Proteomes" id="UP000536442"/>
    </source>
</evidence>
<dbReference type="InterPro" id="IPR027417">
    <property type="entry name" value="P-loop_NTPase"/>
</dbReference>
<dbReference type="SMART" id="SM00382">
    <property type="entry name" value="AAA"/>
    <property type="match status" value="1"/>
</dbReference>
<evidence type="ECO:0000259" key="11">
    <source>
        <dbReference type="PROSITE" id="PS51866"/>
    </source>
</evidence>
<dbReference type="InterPro" id="IPR011868">
    <property type="entry name" value="ModC_ABC_ATP-bd"/>
</dbReference>
<dbReference type="Gene3D" id="3.40.50.300">
    <property type="entry name" value="P-loop containing nucleotide triphosphate hydrolases"/>
    <property type="match status" value="1"/>
</dbReference>
<evidence type="ECO:0000313" key="12">
    <source>
        <dbReference type="EMBL" id="NWN90071.1"/>
    </source>
</evidence>
<keyword evidence="2" id="KW-1003">Cell membrane</keyword>
<dbReference type="Proteomes" id="UP000536442">
    <property type="component" value="Unassembled WGS sequence"/>
</dbReference>
<evidence type="ECO:0000256" key="2">
    <source>
        <dbReference type="ARBA" id="ARBA00022475"/>
    </source>
</evidence>
<organism evidence="12 13">
    <name type="scientific">Marinobacter adhaerens</name>
    <dbReference type="NCBI Taxonomy" id="1033846"/>
    <lineage>
        <taxon>Bacteria</taxon>
        <taxon>Pseudomonadati</taxon>
        <taxon>Pseudomonadota</taxon>
        <taxon>Gammaproteobacteria</taxon>
        <taxon>Pseudomonadales</taxon>
        <taxon>Marinobacteraceae</taxon>
        <taxon>Marinobacter</taxon>
    </lineage>
</organism>
<dbReference type="AlphaFoldDB" id="A0A851HVP2"/>
<name>A0A851HVP2_9GAMM</name>
<dbReference type="PANTHER" id="PTHR43514">
    <property type="entry name" value="ABC TRANSPORTER I FAMILY MEMBER 10"/>
    <property type="match status" value="1"/>
</dbReference>
<evidence type="ECO:0000256" key="9">
    <source>
        <dbReference type="PROSITE-ProRule" id="PRU01213"/>
    </source>
</evidence>
<reference evidence="12 13" key="1">
    <citation type="submission" date="2020-03" db="EMBL/GenBank/DDBJ databases">
        <title>Metagenomic, metatranscriptomic, and metabolomic analyses revealed the key microbes and metabolic features during the fermentation of ganjang, Korean traditional soy sauce.</title>
        <authorList>
            <person name="Chun B.H."/>
            <person name="Jeon C.O."/>
        </authorList>
    </citation>
    <scope>NUCLEOTIDE SEQUENCE [LARGE SCALE GENOMIC DNA]</scope>
    <source>
        <strain evidence="12 13">KG14</strain>
    </source>
</reference>
<keyword evidence="5" id="KW-0547">Nucleotide-binding</keyword>
<evidence type="ECO:0000256" key="3">
    <source>
        <dbReference type="ARBA" id="ARBA00022505"/>
    </source>
</evidence>
<proteinExistence type="predicted"/>
<dbReference type="Pfam" id="PF00005">
    <property type="entry name" value="ABC_tran"/>
    <property type="match status" value="1"/>
</dbReference>
<keyword evidence="6 12" id="KW-0067">ATP-binding</keyword>
<gene>
    <name evidence="12" type="primary">modC</name>
    <name evidence="12" type="ORF">HLV39_00995</name>
</gene>
<dbReference type="PROSITE" id="PS51866">
    <property type="entry name" value="MOP"/>
    <property type="match status" value="1"/>
</dbReference>
<dbReference type="InterPro" id="IPR050334">
    <property type="entry name" value="Molybdenum_import_ModC"/>
</dbReference>
<evidence type="ECO:0000256" key="6">
    <source>
        <dbReference type="ARBA" id="ARBA00022840"/>
    </source>
</evidence>
<dbReference type="GO" id="GO:0140359">
    <property type="term" value="F:ABC-type transporter activity"/>
    <property type="evidence" value="ECO:0007669"/>
    <property type="project" value="InterPro"/>
</dbReference>
<protein>
    <submittedName>
        <fullName evidence="12">Molybdenum ABC transporter ATP-binding protein</fullName>
    </submittedName>
</protein>
<dbReference type="SUPFAM" id="SSF50331">
    <property type="entry name" value="MOP-like"/>
    <property type="match status" value="1"/>
</dbReference>
<dbReference type="InterPro" id="IPR005116">
    <property type="entry name" value="Transp-assoc_OB_typ1"/>
</dbReference>
<evidence type="ECO:0000256" key="7">
    <source>
        <dbReference type="ARBA" id="ARBA00022967"/>
    </source>
</evidence>
<dbReference type="SUPFAM" id="SSF52540">
    <property type="entry name" value="P-loop containing nucleoside triphosphate hydrolases"/>
    <property type="match status" value="1"/>
</dbReference>
<evidence type="ECO:0000256" key="4">
    <source>
        <dbReference type="ARBA" id="ARBA00022519"/>
    </source>
</evidence>
<evidence type="ECO:0000256" key="1">
    <source>
        <dbReference type="ARBA" id="ARBA00022448"/>
    </source>
</evidence>
<dbReference type="GO" id="GO:0016020">
    <property type="term" value="C:membrane"/>
    <property type="evidence" value="ECO:0007669"/>
    <property type="project" value="InterPro"/>
</dbReference>
<keyword evidence="8" id="KW-0472">Membrane</keyword>
<evidence type="ECO:0000259" key="10">
    <source>
        <dbReference type="PROSITE" id="PS50893"/>
    </source>
</evidence>
<keyword evidence="1" id="KW-0813">Transport</keyword>
<dbReference type="InterPro" id="IPR017871">
    <property type="entry name" value="ABC_transporter-like_CS"/>
</dbReference>
<dbReference type="PROSITE" id="PS50893">
    <property type="entry name" value="ABC_TRANSPORTER_2"/>
    <property type="match status" value="1"/>
</dbReference>
<dbReference type="EMBL" id="JABEVQ010000001">
    <property type="protein sequence ID" value="NWN90071.1"/>
    <property type="molecule type" value="Genomic_DNA"/>
</dbReference>
<keyword evidence="13" id="KW-1185">Reference proteome</keyword>
<sequence>MPITGIQARFTCHVGTFTLDVDLNLPGSGLTALFGHSGCGKTTLLRCMAGLQASQGVMRVNGDEWQNENGADASTSRPVHQRPLAYVFQETSLFPHLSVKRNLMYGYRRIPQQERRISFDQAVEWLGLSQMLDRMPENLSGGERQRVAIARALLTSPRLLLMDEPLSALDQTSKREILPYLEALRDNLAIPILYVSHSTAEVARLADHIVMLDSGKVVAEGPLQAIMARTDQPFGLEEDAGVILDATLSEHDHQWHLFRADFAGGHFWLRADSGLTTGQDVRLQVLARDISLARSQQTDQSIQNVLPAVVDEVASEVAPGTSIVRLLAGSTPFLSRLTSRAVHTLEIAPGQPVWMQVKSVAIVD</sequence>
<keyword evidence="7" id="KW-1278">Translocase</keyword>
<feature type="domain" description="ABC transporter" evidence="10">
    <location>
        <begin position="1"/>
        <end position="239"/>
    </location>
</feature>
<dbReference type="NCBIfam" id="TIGR02142">
    <property type="entry name" value="modC_ABC"/>
    <property type="match status" value="1"/>
</dbReference>
<dbReference type="InterPro" id="IPR003593">
    <property type="entry name" value="AAA+_ATPase"/>
</dbReference>
<dbReference type="Gene3D" id="2.40.50.100">
    <property type="match status" value="1"/>
</dbReference>
<dbReference type="Pfam" id="PF03459">
    <property type="entry name" value="TOBE"/>
    <property type="match status" value="1"/>
</dbReference>
<dbReference type="PROSITE" id="PS00211">
    <property type="entry name" value="ABC_TRANSPORTER_1"/>
    <property type="match status" value="1"/>
</dbReference>
<keyword evidence="4" id="KW-0997">Cell inner membrane</keyword>
<evidence type="ECO:0000256" key="5">
    <source>
        <dbReference type="ARBA" id="ARBA00022741"/>
    </source>
</evidence>
<dbReference type="InterPro" id="IPR004606">
    <property type="entry name" value="Mop_domain"/>
</dbReference>
<dbReference type="GO" id="GO:0016887">
    <property type="term" value="F:ATP hydrolysis activity"/>
    <property type="evidence" value="ECO:0007669"/>
    <property type="project" value="InterPro"/>
</dbReference>
<accession>A0A851HVP2</accession>
<dbReference type="InterPro" id="IPR003439">
    <property type="entry name" value="ABC_transporter-like_ATP-bd"/>
</dbReference>
<comment type="caution">
    <text evidence="12">The sequence shown here is derived from an EMBL/GenBank/DDBJ whole genome shotgun (WGS) entry which is preliminary data.</text>
</comment>
<evidence type="ECO:0000256" key="8">
    <source>
        <dbReference type="ARBA" id="ARBA00023136"/>
    </source>
</evidence>
<dbReference type="InterPro" id="IPR008995">
    <property type="entry name" value="Mo/tungstate-bd_C_term_dom"/>
</dbReference>
<dbReference type="PANTHER" id="PTHR43514:SF10">
    <property type="entry name" value="MOLYBDENUM IMPORT ATP-BINDING PROTEIN MODC 2"/>
    <property type="match status" value="1"/>
</dbReference>